<dbReference type="RefSeq" id="WP_388010759.1">
    <property type="nucleotide sequence ID" value="NZ_JBHUEE010000013.1"/>
</dbReference>
<keyword evidence="4" id="KW-0408">Iron</keyword>
<feature type="domain" description="Rieske" evidence="7">
    <location>
        <begin position="19"/>
        <end position="131"/>
    </location>
</feature>
<dbReference type="SUPFAM" id="SSF50022">
    <property type="entry name" value="ISP domain"/>
    <property type="match status" value="1"/>
</dbReference>
<evidence type="ECO:0000256" key="5">
    <source>
        <dbReference type="ARBA" id="ARBA00023014"/>
    </source>
</evidence>
<protein>
    <submittedName>
        <fullName evidence="8">Nitrite reductase (NAD(P)H) small subunit</fullName>
    </submittedName>
</protein>
<name>A0ABW4L8A9_9MICO</name>
<organism evidence="8 9">
    <name type="scientific">Georgenia deserti</name>
    <dbReference type="NCBI Taxonomy" id="2093781"/>
    <lineage>
        <taxon>Bacteria</taxon>
        <taxon>Bacillati</taxon>
        <taxon>Actinomycetota</taxon>
        <taxon>Actinomycetes</taxon>
        <taxon>Micrococcales</taxon>
        <taxon>Bogoriellaceae</taxon>
        <taxon>Georgenia</taxon>
    </lineage>
</organism>
<dbReference type="PANTHER" id="PTHR40562:SF1">
    <property type="entry name" value="NITRITE REDUCTASE (NADH) SMALL SUBUNIT"/>
    <property type="match status" value="1"/>
</dbReference>
<accession>A0ABW4L8A9</accession>
<evidence type="ECO:0000256" key="6">
    <source>
        <dbReference type="ARBA" id="ARBA00023063"/>
    </source>
</evidence>
<evidence type="ECO:0000313" key="8">
    <source>
        <dbReference type="EMBL" id="MFD1719781.1"/>
    </source>
</evidence>
<keyword evidence="3" id="KW-0560">Oxidoreductase</keyword>
<reference evidence="9" key="1">
    <citation type="journal article" date="2019" name="Int. J. Syst. Evol. Microbiol.">
        <title>The Global Catalogue of Microorganisms (GCM) 10K type strain sequencing project: providing services to taxonomists for standard genome sequencing and annotation.</title>
        <authorList>
            <consortium name="The Broad Institute Genomics Platform"/>
            <consortium name="The Broad Institute Genome Sequencing Center for Infectious Disease"/>
            <person name="Wu L."/>
            <person name="Ma J."/>
        </authorList>
    </citation>
    <scope>NUCLEOTIDE SEQUENCE [LARGE SCALE GENOMIC DNA]</scope>
    <source>
        <strain evidence="9">JCM 17130</strain>
    </source>
</reference>
<dbReference type="Gene3D" id="2.102.10.10">
    <property type="entry name" value="Rieske [2Fe-2S] iron-sulphur domain"/>
    <property type="match status" value="1"/>
</dbReference>
<keyword evidence="5" id="KW-0411">Iron-sulfur</keyword>
<dbReference type="InterPro" id="IPR017941">
    <property type="entry name" value="Rieske_2Fe-2S"/>
</dbReference>
<evidence type="ECO:0000256" key="2">
    <source>
        <dbReference type="ARBA" id="ARBA00022723"/>
    </source>
</evidence>
<evidence type="ECO:0000256" key="4">
    <source>
        <dbReference type="ARBA" id="ARBA00023004"/>
    </source>
</evidence>
<dbReference type="InterPro" id="IPR036922">
    <property type="entry name" value="Rieske_2Fe-2S_sf"/>
</dbReference>
<dbReference type="PROSITE" id="PS51296">
    <property type="entry name" value="RIESKE"/>
    <property type="match status" value="1"/>
</dbReference>
<dbReference type="InterPro" id="IPR017881">
    <property type="entry name" value="NirD"/>
</dbReference>
<evidence type="ECO:0000259" key="7">
    <source>
        <dbReference type="PROSITE" id="PS51296"/>
    </source>
</evidence>
<evidence type="ECO:0000313" key="9">
    <source>
        <dbReference type="Proteomes" id="UP001597277"/>
    </source>
</evidence>
<proteinExistence type="predicted"/>
<dbReference type="PROSITE" id="PS51300">
    <property type="entry name" value="NIRD"/>
    <property type="match status" value="1"/>
</dbReference>
<keyword evidence="9" id="KW-1185">Reference proteome</keyword>
<evidence type="ECO:0000256" key="3">
    <source>
        <dbReference type="ARBA" id="ARBA00023002"/>
    </source>
</evidence>
<dbReference type="InterPro" id="IPR012748">
    <property type="entry name" value="Rieske-like_NirD"/>
</dbReference>
<gene>
    <name evidence="8" type="ORF">ACFSE6_18200</name>
</gene>
<dbReference type="PANTHER" id="PTHR40562">
    <property type="match status" value="1"/>
</dbReference>
<keyword evidence="6" id="KW-0534">Nitrate assimilation</keyword>
<dbReference type="Proteomes" id="UP001597277">
    <property type="component" value="Unassembled WGS sequence"/>
</dbReference>
<evidence type="ECO:0000256" key="1">
    <source>
        <dbReference type="ARBA" id="ARBA00022714"/>
    </source>
</evidence>
<dbReference type="Pfam" id="PF13806">
    <property type="entry name" value="Rieske_2"/>
    <property type="match status" value="1"/>
</dbReference>
<dbReference type="EMBL" id="JBHUEE010000013">
    <property type="protein sequence ID" value="MFD1719781.1"/>
    <property type="molecule type" value="Genomic_DNA"/>
</dbReference>
<keyword evidence="1" id="KW-0001">2Fe-2S</keyword>
<sequence>MTGALLETASTSARRGRWHRVCRIMDLEPGWGEAAIVGDRQVALIRLPGADTAADPDGLVTAVSHRDPATGAHVMARGIVGSREVDGEERPTLASPLHKEVYDLLTGRCYTNEGLALETYPVRVRDGVIEVQV</sequence>
<keyword evidence="2" id="KW-0479">Metal-binding</keyword>
<comment type="caution">
    <text evidence="8">The sequence shown here is derived from an EMBL/GenBank/DDBJ whole genome shotgun (WGS) entry which is preliminary data.</text>
</comment>